<gene>
    <name evidence="1" type="ORF">IPV26_09745</name>
</gene>
<keyword evidence="2" id="KW-1185">Reference proteome</keyword>
<dbReference type="EMBL" id="JADIJS010000002">
    <property type="protein sequence ID" value="MBO1039944.1"/>
    <property type="molecule type" value="Genomic_DNA"/>
</dbReference>
<organism evidence="1 2">
    <name type="scientific">Brucella pituitosa</name>
    <dbReference type="NCBI Taxonomy" id="571256"/>
    <lineage>
        <taxon>Bacteria</taxon>
        <taxon>Pseudomonadati</taxon>
        <taxon>Pseudomonadota</taxon>
        <taxon>Alphaproteobacteria</taxon>
        <taxon>Hyphomicrobiales</taxon>
        <taxon>Brucellaceae</taxon>
        <taxon>Brucella/Ochrobactrum group</taxon>
        <taxon>Brucella</taxon>
    </lineage>
</organism>
<dbReference type="Proteomes" id="UP000718278">
    <property type="component" value="Unassembled WGS sequence"/>
</dbReference>
<accession>A0ABS3JZ39</accession>
<evidence type="ECO:0000313" key="1">
    <source>
        <dbReference type="EMBL" id="MBO1039944.1"/>
    </source>
</evidence>
<name>A0ABS3JZ39_9HYPH</name>
<reference evidence="1 2" key="1">
    <citation type="submission" date="2020-10" db="EMBL/GenBank/DDBJ databases">
        <title>Genomic characterization of underground lake bacteria from Wind Cave National Park: Insight into the archetypical LuxI/LuxR and identification of LuxR solos.</title>
        <authorList>
            <person name="Wengert P.C."/>
            <person name="Savka M.A."/>
        </authorList>
    </citation>
    <scope>NUCLEOTIDE SEQUENCE [LARGE SCALE GENOMIC DNA]</scope>
    <source>
        <strain evidence="1 2">SD316</strain>
    </source>
</reference>
<dbReference type="RefSeq" id="WP_207488525.1">
    <property type="nucleotide sequence ID" value="NZ_JADIJS010000002.1"/>
</dbReference>
<proteinExistence type="predicted"/>
<evidence type="ECO:0000313" key="2">
    <source>
        <dbReference type="Proteomes" id="UP000718278"/>
    </source>
</evidence>
<sequence>MNSGTKRINHVARCPACGTPHHYIEVKFPFENDAGGWEVECRGGCGKPFTISLRNPIESSARDFRILDCFDDDFGGYQGIALPAKEIVQHSLDMNENRLRFNFDSDPIYRCAQSGVDLEKSALAELEKHVSEISNAFYGARNYILASSRVPDMEHVVVSVSMPCQCGSTHKAIFYFSLHLNDTPMPEAREMWLADVDGSSLDHELTGIFSKTFLMGALEKLIARWRLKYDQIVIASPFIAHQFMSKKDKLGVWQWLLGILDPRRTFFITRSASYKDYKTALLDSGLDHDFLVRFGLENQIVGAGAKKQDFHAKVYIGLGDKSEILSGSANLVPGKSMENASFALLERERVEDRYFVPLGVSLPQAPSRAGFHLAIEQEGTVWRADIKEGASPI</sequence>
<protein>
    <submittedName>
        <fullName evidence="1">Uncharacterized protein</fullName>
    </submittedName>
</protein>
<comment type="caution">
    <text evidence="1">The sequence shown here is derived from an EMBL/GenBank/DDBJ whole genome shotgun (WGS) entry which is preliminary data.</text>
</comment>